<dbReference type="EMBL" id="HBHQ01003930">
    <property type="protein sequence ID" value="CAD9810782.1"/>
    <property type="molecule type" value="Transcribed_RNA"/>
</dbReference>
<dbReference type="AlphaFoldDB" id="A0A7S2XJ52"/>
<accession>A0A7S2XJ52</accession>
<evidence type="ECO:0000313" key="1">
    <source>
        <dbReference type="EMBL" id="CAD9810782.1"/>
    </source>
</evidence>
<proteinExistence type="predicted"/>
<name>A0A7S2XJ52_9STRA</name>
<sequence>MSLLTLVVRGCNGTKPSTKMGTRWIAAGFVPLGISHRQSLMTPSGHTTDGRNYLPVIPACTTNRRLANFMASPKRGSVVDSYQTVSVNCSKCQTRLFRYKKKNGTKSNLIKCYVERIVEEEDIDITSNQDDKFHCPKCQTNYARSAMIRGRPALKLVGGKVRMTKK</sequence>
<gene>
    <name evidence="1" type="ORF">ASEP1449_LOCUS2606</name>
</gene>
<organism evidence="1">
    <name type="scientific">Attheya septentrionalis</name>
    <dbReference type="NCBI Taxonomy" id="420275"/>
    <lineage>
        <taxon>Eukaryota</taxon>
        <taxon>Sar</taxon>
        <taxon>Stramenopiles</taxon>
        <taxon>Ochrophyta</taxon>
        <taxon>Bacillariophyta</taxon>
        <taxon>Coscinodiscophyceae</taxon>
        <taxon>Chaetocerotophycidae</taxon>
        <taxon>Chaetocerotales</taxon>
        <taxon>Attheyaceae</taxon>
        <taxon>Attheya</taxon>
    </lineage>
</organism>
<reference evidence="1" key="1">
    <citation type="submission" date="2021-01" db="EMBL/GenBank/DDBJ databases">
        <authorList>
            <person name="Corre E."/>
            <person name="Pelletier E."/>
            <person name="Niang G."/>
            <person name="Scheremetjew M."/>
            <person name="Finn R."/>
            <person name="Kale V."/>
            <person name="Holt S."/>
            <person name="Cochrane G."/>
            <person name="Meng A."/>
            <person name="Brown T."/>
            <person name="Cohen L."/>
        </authorList>
    </citation>
    <scope>NUCLEOTIDE SEQUENCE</scope>
    <source>
        <strain evidence="1">CCMP2084</strain>
    </source>
</reference>
<protein>
    <submittedName>
        <fullName evidence="1">Uncharacterized protein</fullName>
    </submittedName>
</protein>